<feature type="transmembrane region" description="Helical" evidence="2">
    <location>
        <begin position="234"/>
        <end position="253"/>
    </location>
</feature>
<organism evidence="4 5">
    <name type="scientific">Lithohypha guttulata</name>
    <dbReference type="NCBI Taxonomy" id="1690604"/>
    <lineage>
        <taxon>Eukaryota</taxon>
        <taxon>Fungi</taxon>
        <taxon>Dikarya</taxon>
        <taxon>Ascomycota</taxon>
        <taxon>Pezizomycotina</taxon>
        <taxon>Eurotiomycetes</taxon>
        <taxon>Chaetothyriomycetidae</taxon>
        <taxon>Chaetothyriales</taxon>
        <taxon>Trichomeriaceae</taxon>
        <taxon>Lithohypha</taxon>
    </lineage>
</organism>
<dbReference type="PANTHER" id="PTHR38793">
    <property type="entry name" value="SLATT_FUNGAL DOMAIN-CONTAINING PROTEIN-RELATED"/>
    <property type="match status" value="1"/>
</dbReference>
<reference evidence="4 5" key="1">
    <citation type="submission" date="2023-08" db="EMBL/GenBank/DDBJ databases">
        <title>Black Yeasts Isolated from many extreme environments.</title>
        <authorList>
            <person name="Coleine C."/>
            <person name="Stajich J.E."/>
            <person name="Selbmann L."/>
        </authorList>
    </citation>
    <scope>NUCLEOTIDE SEQUENCE [LARGE SCALE GENOMIC DNA]</scope>
    <source>
        <strain evidence="4 5">CCFEE 5885</strain>
    </source>
</reference>
<feature type="compositionally biased region" description="Polar residues" evidence="1">
    <location>
        <begin position="442"/>
        <end position="460"/>
    </location>
</feature>
<comment type="caution">
    <text evidence="4">The sequence shown here is derived from an EMBL/GenBank/DDBJ whole genome shotgun (WGS) entry which is preliminary data.</text>
</comment>
<keyword evidence="5" id="KW-1185">Reference proteome</keyword>
<dbReference type="EMBL" id="JAVRRG010000143">
    <property type="protein sequence ID" value="KAK5080855.1"/>
    <property type="molecule type" value="Genomic_DNA"/>
</dbReference>
<feature type="compositionally biased region" description="Basic and acidic residues" evidence="1">
    <location>
        <begin position="398"/>
        <end position="422"/>
    </location>
</feature>
<keyword evidence="2" id="KW-0812">Transmembrane</keyword>
<keyword evidence="2" id="KW-0472">Membrane</keyword>
<proteinExistence type="predicted"/>
<evidence type="ECO:0000313" key="5">
    <source>
        <dbReference type="Proteomes" id="UP001345013"/>
    </source>
</evidence>
<keyword evidence="2" id="KW-1133">Transmembrane helix</keyword>
<protein>
    <recommendedName>
        <fullName evidence="3">SMODS and SLOG-associating 2TM effector domain-containing protein</fullName>
    </recommendedName>
</protein>
<dbReference type="NCBIfam" id="NF033635">
    <property type="entry name" value="SLATT_fungal"/>
    <property type="match status" value="1"/>
</dbReference>
<dbReference type="Pfam" id="PF18142">
    <property type="entry name" value="SLATT_fungal"/>
    <property type="match status" value="1"/>
</dbReference>
<evidence type="ECO:0000313" key="4">
    <source>
        <dbReference type="EMBL" id="KAK5080855.1"/>
    </source>
</evidence>
<evidence type="ECO:0000259" key="3">
    <source>
        <dbReference type="Pfam" id="PF18142"/>
    </source>
</evidence>
<evidence type="ECO:0000256" key="2">
    <source>
        <dbReference type="SAM" id="Phobius"/>
    </source>
</evidence>
<feature type="compositionally biased region" description="Basic residues" evidence="1">
    <location>
        <begin position="486"/>
        <end position="495"/>
    </location>
</feature>
<evidence type="ECO:0000256" key="1">
    <source>
        <dbReference type="SAM" id="MobiDB-lite"/>
    </source>
</evidence>
<dbReference type="PANTHER" id="PTHR38793:SF3">
    <property type="entry name" value="SMODS AND SLOG-ASSOCIATING 2TM EFFECTOR DOMAIN-CONTAINING PROTEIN"/>
    <property type="match status" value="1"/>
</dbReference>
<sequence length="513" mass="54864">MDESMVPAKTISFDATEAFSQGGFLLQSQLEMDLAIQTVKINQQHTVISALSNLDCTTLQFMWLWKINLEASTPSSWHLRITLRYIIQLQSTSGPAPSGSLSSASSLGMPHRSLAVTEVTPLLWQDTIPQSRSEECLRYSGEDDYHELLRHRDVSGNNAHAQFCALTGCPPSDPVKDKKYPAPKKSLYGRTVSQLSSQRIAYSFSAALNNTLLLSQVILGATLTALGASVSSHILITIFGVMNTIIAGLVAYLKSRGQPMRARMYRDDLERLVDEIENSEVMWRGISDGIHGYDEIDTDEVTVRSEVARLTRLYERAVRLNGQNNPDMYMAGAGGFDGNTSGGVRPSRGGPGLSPGAQNVALPVINAAAAPQPSQGYPGPAVPPVSNPEDAAPATKADMNKPDDNAKEENKGEIRGDGKKTSTDGTGDGDGSVVEPLASKPVTDTSNSAAAPTPDATQETPPSQPQSQMPLPVDDPDASPATAARLKPKRTKSNGKGHETSINAQKVSGDDEP</sequence>
<accession>A0ABR0K074</accession>
<feature type="region of interest" description="Disordered" evidence="1">
    <location>
        <begin position="371"/>
        <end position="513"/>
    </location>
</feature>
<feature type="domain" description="SMODS and SLOG-associating 2TM effector" evidence="3">
    <location>
        <begin position="192"/>
        <end position="318"/>
    </location>
</feature>
<feature type="region of interest" description="Disordered" evidence="1">
    <location>
        <begin position="339"/>
        <end position="358"/>
    </location>
</feature>
<dbReference type="InterPro" id="IPR041622">
    <property type="entry name" value="SLATT_fungi"/>
</dbReference>
<gene>
    <name evidence="4" type="ORF">LTR24_008372</name>
</gene>
<dbReference type="Proteomes" id="UP001345013">
    <property type="component" value="Unassembled WGS sequence"/>
</dbReference>
<feature type="transmembrane region" description="Helical" evidence="2">
    <location>
        <begin position="200"/>
        <end position="228"/>
    </location>
</feature>
<name>A0ABR0K074_9EURO</name>